<feature type="domain" description="TRAF1-6 MATH" evidence="1">
    <location>
        <begin position="121"/>
        <end position="225"/>
    </location>
</feature>
<dbReference type="Pfam" id="PF21355">
    <property type="entry name" value="TRAF-mep_MATH"/>
    <property type="match status" value="1"/>
</dbReference>
<evidence type="ECO:0000259" key="1">
    <source>
        <dbReference type="Pfam" id="PF21355"/>
    </source>
</evidence>
<dbReference type="OrthoDB" id="6499288at2759"/>
<name>A0A9J6FQT9_HAELO</name>
<reference evidence="2 3" key="1">
    <citation type="journal article" date="2020" name="Cell">
        <title>Large-Scale Comparative Analyses of Tick Genomes Elucidate Their Genetic Diversity and Vector Capacities.</title>
        <authorList>
            <consortium name="Tick Genome and Microbiome Consortium (TIGMIC)"/>
            <person name="Jia N."/>
            <person name="Wang J."/>
            <person name="Shi W."/>
            <person name="Du L."/>
            <person name="Sun Y."/>
            <person name="Zhan W."/>
            <person name="Jiang J.F."/>
            <person name="Wang Q."/>
            <person name="Zhang B."/>
            <person name="Ji P."/>
            <person name="Bell-Sakyi L."/>
            <person name="Cui X.M."/>
            <person name="Yuan T.T."/>
            <person name="Jiang B.G."/>
            <person name="Yang W.F."/>
            <person name="Lam T.T."/>
            <person name="Chang Q.C."/>
            <person name="Ding S.J."/>
            <person name="Wang X.J."/>
            <person name="Zhu J.G."/>
            <person name="Ruan X.D."/>
            <person name="Zhao L."/>
            <person name="Wei J.T."/>
            <person name="Ye R.Z."/>
            <person name="Que T.C."/>
            <person name="Du C.H."/>
            <person name="Zhou Y.H."/>
            <person name="Cheng J.X."/>
            <person name="Dai P.F."/>
            <person name="Guo W.B."/>
            <person name="Han X.H."/>
            <person name="Huang E.J."/>
            <person name="Li L.F."/>
            <person name="Wei W."/>
            <person name="Gao Y.C."/>
            <person name="Liu J.Z."/>
            <person name="Shao H.Z."/>
            <person name="Wang X."/>
            <person name="Wang C.C."/>
            <person name="Yang T.C."/>
            <person name="Huo Q.B."/>
            <person name="Li W."/>
            <person name="Chen H.Y."/>
            <person name="Chen S.E."/>
            <person name="Zhou L.G."/>
            <person name="Ni X.B."/>
            <person name="Tian J.H."/>
            <person name="Sheng Y."/>
            <person name="Liu T."/>
            <person name="Pan Y.S."/>
            <person name="Xia L.Y."/>
            <person name="Li J."/>
            <person name="Zhao F."/>
            <person name="Cao W.C."/>
        </authorList>
    </citation>
    <scope>NUCLEOTIDE SEQUENCE [LARGE SCALE GENOMIC DNA]</scope>
    <source>
        <strain evidence="2">HaeL-2018</strain>
    </source>
</reference>
<protein>
    <recommendedName>
        <fullName evidence="1">TRAF1-6 MATH domain-containing protein</fullName>
    </recommendedName>
</protein>
<dbReference type="Gene3D" id="2.60.210.10">
    <property type="entry name" value="Apoptosis, Tumor Necrosis Factor Receptor Associated Protein 2, Chain A"/>
    <property type="match status" value="1"/>
</dbReference>
<dbReference type="Proteomes" id="UP000821853">
    <property type="component" value="Chromosome 10"/>
</dbReference>
<keyword evidence="3" id="KW-1185">Reference proteome</keyword>
<dbReference type="InterPro" id="IPR008974">
    <property type="entry name" value="TRAF-like"/>
</dbReference>
<accession>A0A9J6FQT9</accession>
<dbReference type="InterPro" id="IPR049342">
    <property type="entry name" value="TRAF1-6_MATH_dom"/>
</dbReference>
<organism evidence="2 3">
    <name type="scientific">Haemaphysalis longicornis</name>
    <name type="common">Bush tick</name>
    <dbReference type="NCBI Taxonomy" id="44386"/>
    <lineage>
        <taxon>Eukaryota</taxon>
        <taxon>Metazoa</taxon>
        <taxon>Ecdysozoa</taxon>
        <taxon>Arthropoda</taxon>
        <taxon>Chelicerata</taxon>
        <taxon>Arachnida</taxon>
        <taxon>Acari</taxon>
        <taxon>Parasitiformes</taxon>
        <taxon>Ixodida</taxon>
        <taxon>Ixodoidea</taxon>
        <taxon>Ixodidae</taxon>
        <taxon>Haemaphysalinae</taxon>
        <taxon>Haemaphysalis</taxon>
    </lineage>
</organism>
<proteinExistence type="predicted"/>
<evidence type="ECO:0000313" key="3">
    <source>
        <dbReference type="Proteomes" id="UP000821853"/>
    </source>
</evidence>
<dbReference type="SUPFAM" id="SSF49599">
    <property type="entry name" value="TRAF domain-like"/>
    <property type="match status" value="1"/>
</dbReference>
<gene>
    <name evidence="2" type="ORF">HPB48_021397</name>
</gene>
<evidence type="ECO:0000313" key="2">
    <source>
        <dbReference type="EMBL" id="KAH9364648.1"/>
    </source>
</evidence>
<dbReference type="EMBL" id="JABSTR010000002">
    <property type="protein sequence ID" value="KAH9364648.1"/>
    <property type="molecule type" value="Genomic_DNA"/>
</dbReference>
<comment type="caution">
    <text evidence="2">The sequence shown here is derived from an EMBL/GenBank/DDBJ whole genome shotgun (WGS) entry which is preliminary data.</text>
</comment>
<sequence>MGVLHYDTKAELDRMSVAIASQCDRMCERFRVSLAGQETHVGNVQERPEVNTETLAQNASKIAWAQSVSAAEARKILARVPWLMPVSTTHTWLFEGYGLLKNRVEEGYGAVAILRAVYLRGYYVSVGLCLAEDSTVCFFFQLHKGKLDQFLEWPFNLKIRFTIAHPRGFEKLSCCKMPRMESPAGYVPFLRPLGVTNVPDCVQTTLSAQELEKQGFIKDGGILLK</sequence>
<dbReference type="AlphaFoldDB" id="A0A9J6FQT9"/>
<dbReference type="VEuPathDB" id="VectorBase:HLOH_062144"/>